<feature type="region of interest" description="Disordered" evidence="1">
    <location>
        <begin position="42"/>
        <end position="70"/>
    </location>
</feature>
<sequence length="70" mass="7520">MDADPFPFVSNSVSHLAVLVLQLHHLHGGGGGSNIIIESETEQWQRQSGGNTPDDERCDTGVASEAFPLF</sequence>
<dbReference type="Proteomes" id="UP000693946">
    <property type="component" value="Linkage Group LG5"/>
</dbReference>
<evidence type="ECO:0000313" key="3">
    <source>
        <dbReference type="Proteomes" id="UP000693946"/>
    </source>
</evidence>
<keyword evidence="3" id="KW-1185">Reference proteome</keyword>
<name>A0AAV6QGG9_SOLSE</name>
<evidence type="ECO:0000313" key="2">
    <source>
        <dbReference type="EMBL" id="KAG7489271.1"/>
    </source>
</evidence>
<reference evidence="2 3" key="1">
    <citation type="journal article" date="2021" name="Sci. Rep.">
        <title>Chromosome anchoring in Senegalese sole (Solea senegalensis) reveals sex-associated markers and genome rearrangements in flatfish.</title>
        <authorList>
            <person name="Guerrero-Cozar I."/>
            <person name="Gomez-Garrido J."/>
            <person name="Berbel C."/>
            <person name="Martinez-Blanch J.F."/>
            <person name="Alioto T."/>
            <person name="Claros M.G."/>
            <person name="Gagnaire P.A."/>
            <person name="Manchado M."/>
        </authorList>
    </citation>
    <scope>NUCLEOTIDE SEQUENCE [LARGE SCALE GENOMIC DNA]</scope>
    <source>
        <strain evidence="2">Sse05_10M</strain>
    </source>
</reference>
<dbReference type="AlphaFoldDB" id="A0AAV6QGG9"/>
<protein>
    <submittedName>
        <fullName evidence="2">Uncharacterized protein</fullName>
    </submittedName>
</protein>
<comment type="caution">
    <text evidence="2">The sequence shown here is derived from an EMBL/GenBank/DDBJ whole genome shotgun (WGS) entry which is preliminary data.</text>
</comment>
<proteinExistence type="predicted"/>
<organism evidence="2 3">
    <name type="scientific">Solea senegalensis</name>
    <name type="common">Senegalese sole</name>
    <dbReference type="NCBI Taxonomy" id="28829"/>
    <lineage>
        <taxon>Eukaryota</taxon>
        <taxon>Metazoa</taxon>
        <taxon>Chordata</taxon>
        <taxon>Craniata</taxon>
        <taxon>Vertebrata</taxon>
        <taxon>Euteleostomi</taxon>
        <taxon>Actinopterygii</taxon>
        <taxon>Neopterygii</taxon>
        <taxon>Teleostei</taxon>
        <taxon>Neoteleostei</taxon>
        <taxon>Acanthomorphata</taxon>
        <taxon>Carangaria</taxon>
        <taxon>Pleuronectiformes</taxon>
        <taxon>Pleuronectoidei</taxon>
        <taxon>Soleidae</taxon>
        <taxon>Solea</taxon>
    </lineage>
</organism>
<dbReference type="EMBL" id="JAGKHQ010000017">
    <property type="protein sequence ID" value="KAG7489271.1"/>
    <property type="molecule type" value="Genomic_DNA"/>
</dbReference>
<accession>A0AAV6QGG9</accession>
<feature type="compositionally biased region" description="Polar residues" evidence="1">
    <location>
        <begin position="42"/>
        <end position="51"/>
    </location>
</feature>
<evidence type="ECO:0000256" key="1">
    <source>
        <dbReference type="SAM" id="MobiDB-lite"/>
    </source>
</evidence>
<gene>
    <name evidence="2" type="ORF">JOB18_008306</name>
</gene>